<evidence type="ECO:0000313" key="2">
    <source>
        <dbReference type="EMBL" id="CAB5068885.1"/>
    </source>
</evidence>
<reference evidence="2" key="1">
    <citation type="submission" date="2020-05" db="EMBL/GenBank/DDBJ databases">
        <authorList>
            <person name="Chiriac C."/>
            <person name="Salcher M."/>
            <person name="Ghai R."/>
            <person name="Kavagutti S V."/>
        </authorList>
    </citation>
    <scope>NUCLEOTIDE SEQUENCE</scope>
</reference>
<proteinExistence type="predicted"/>
<protein>
    <submittedName>
        <fullName evidence="2">Unannotated protein</fullName>
    </submittedName>
</protein>
<organism evidence="2">
    <name type="scientific">freshwater metagenome</name>
    <dbReference type="NCBI Taxonomy" id="449393"/>
    <lineage>
        <taxon>unclassified sequences</taxon>
        <taxon>metagenomes</taxon>
        <taxon>ecological metagenomes</taxon>
    </lineage>
</organism>
<dbReference type="EMBL" id="CAFBQP010000173">
    <property type="protein sequence ID" value="CAB5068885.1"/>
    <property type="molecule type" value="Genomic_DNA"/>
</dbReference>
<feature type="compositionally biased region" description="Basic and acidic residues" evidence="1">
    <location>
        <begin position="32"/>
        <end position="44"/>
    </location>
</feature>
<name>A0A6J7USB3_9ZZZZ</name>
<sequence>MEVNANAGISGDLDRMVDEPTGVGVEMGATADKVDADLDGLEER</sequence>
<dbReference type="AlphaFoldDB" id="A0A6J7USB3"/>
<feature type="region of interest" description="Disordered" evidence="1">
    <location>
        <begin position="1"/>
        <end position="44"/>
    </location>
</feature>
<gene>
    <name evidence="2" type="ORF">UFOPK4306_02578</name>
</gene>
<evidence type="ECO:0000256" key="1">
    <source>
        <dbReference type="SAM" id="MobiDB-lite"/>
    </source>
</evidence>
<accession>A0A6J7USB3</accession>